<proteinExistence type="predicted"/>
<dbReference type="Proteomes" id="UP000236333">
    <property type="component" value="Unassembled WGS sequence"/>
</dbReference>
<dbReference type="EMBL" id="PGGS01000094">
    <property type="protein sequence ID" value="PNH09339.1"/>
    <property type="molecule type" value="Genomic_DNA"/>
</dbReference>
<feature type="compositionally biased region" description="Basic and acidic residues" evidence="1">
    <location>
        <begin position="893"/>
        <end position="903"/>
    </location>
</feature>
<evidence type="ECO:0000256" key="1">
    <source>
        <dbReference type="SAM" id="MobiDB-lite"/>
    </source>
</evidence>
<gene>
    <name evidence="2" type="ORF">TSOC_004038</name>
</gene>
<organism evidence="2 3">
    <name type="scientific">Tetrabaena socialis</name>
    <dbReference type="NCBI Taxonomy" id="47790"/>
    <lineage>
        <taxon>Eukaryota</taxon>
        <taxon>Viridiplantae</taxon>
        <taxon>Chlorophyta</taxon>
        <taxon>core chlorophytes</taxon>
        <taxon>Chlorophyceae</taxon>
        <taxon>CS clade</taxon>
        <taxon>Chlamydomonadales</taxon>
        <taxon>Tetrabaenaceae</taxon>
        <taxon>Tetrabaena</taxon>
    </lineage>
</organism>
<dbReference type="OrthoDB" id="550887at2759"/>
<name>A0A2J8AA00_9CHLO</name>
<protein>
    <submittedName>
        <fullName evidence="2">Uncharacterized protein</fullName>
    </submittedName>
</protein>
<feature type="region of interest" description="Disordered" evidence="1">
    <location>
        <begin position="893"/>
        <end position="930"/>
    </location>
</feature>
<feature type="region of interest" description="Disordered" evidence="1">
    <location>
        <begin position="97"/>
        <end position="119"/>
    </location>
</feature>
<feature type="region of interest" description="Disordered" evidence="1">
    <location>
        <begin position="780"/>
        <end position="816"/>
    </location>
</feature>
<comment type="caution">
    <text evidence="2">The sequence shown here is derived from an EMBL/GenBank/DDBJ whole genome shotgun (WGS) entry which is preliminary data.</text>
</comment>
<sequence>MDVPHQGMTLECGVFMFSTAIALTAGGPVRQQLTDMNRVRVELAHYLVTSEIPAHAGAPVKRVIRLSGDSPADIAADAASAQPEPRAQARHLDGLDDVEMHHGGGHDATARNPLDDGGTEQQVMNVLQGRGAVATAHGSQIVDERLAGYFNLCHLDAFPYGLDGGVPRGVSLTAWADTLMRRAPREQHAGNALLVCHMFDVINRRTTNLAVTIVAPLAPDILRGAAAIPEHVVKAVATTIASQHDRRDRKAILDRVGAPAKDLARSIRRIGGKILLTDAYYAGCHSRYTAAHHMTGPITSTFNVNPADMYSTLMVKSTASTVHYEPETGRPTNLPQVVQLWRQVASNPSACAWLLVVIRDAIQWHIFGFKPGDVVQRNPHCWAGRTLHSETKVEQTGRMALHFHGGAQVLAFAVERLRTIFVGPNCGVLALANTLVSHALLAPYRSPPIIPHAVYTKDADAVDAPPRDPNIPASAFDFLAIAGARQGDQRSAAARETACKHYHCCVVCGVLTHGHTSTCKYYGCKGVDGDCRLVFPRCLRCYLRVLGEDGLFPLPRTGVYTVPHTPAIALAFGCNHLTSLCAEMDRELTPAATAKMEEWLRQPEATRGECPLGRAEDHARDAARYAAKYVTKKQVSGENDRLFKAASIVEAYAQQRDEQPAQLLGMQAAMTNMRKAMMVSSGQHANGLAMMAYVLMGHSTFEATFETAPLSVDPFTALALEGTAAHTASSHRIVPTEDRTGLRALSDMQDYLLRGDELCGLECSWALVKMTYQRARLPASMRDDAPRARQQQSRAGHRAYHGAYGDEEPTEQPPTLAMEEEDNAVAEAELLEDAARHADEEPNTPIGKHTPAGTRASRSACNLKQVYELWRAQMATDAMGARYLELQRQAEKRAQEAAERGEGGSESDSDAEGEALGNLEPITGTWEPDAGNRAVNAAAAAAAVAAPDDTPDINLVATFNCNTPGGAYAFGAAAACPRVELAPGHGAGDGHFVRAATTDDIALLRQAKERLTATKNQQPVQEERRLDDQGRERQLRLRTDAEGRHLQAWVTVVDHAAGDPIVSENAVALGTTPPYLRLATPPTIEQTIQLFTMAADQGVAFMQLARVFLKEARHEQCDPVRILIFGGPGTGKSQVVKALLCFVFQHGYTHWMATTAFMWSAVLVLNTPVHHGVSTCSGFQLEVRQHASDPAGGGGAYGFDEISVISPGHFGGCNRAVKNALRRKPHITAEHPAYNLLAGRSAKWVGDLLQHIPPGERPIYTFAAHIVKDPAFFSKLRASIIPMPPITSTSYTGAVTSRKRGDISDTQLGLMEEGITLYRSAHHIFMLEQQQLQAATPSGRLLTQLASMFSGGQVSHDSIMLLLQRLNARVITNIAELAPRDPRAVILTNEPRHAINTSFLKQQAQHRGKRLTVFKARHERIGGPPLNTLGQLYAASISVEHFEYFTPDTWYFEGAKFLVLDNEGPAVGACHNTLVEAAGMLTDPREPPDNGAGPFRRLQYPPIAIFVRPLGDAHDARVLAGLADFDRQRGAFAVVPRWTKGYDREKPPREMDLGTGPQTEPANVKRYNVPLGDAYAVTGYYCQGASFGEDCWIAHLTHPRKASSAPPLEHIRLLRPLYPPNDPLALNQAVKAFTEATALDDDLRAEMKRLREGAAATRAELHDDYELMRRLIAKHSR</sequence>
<accession>A0A2J8AA00</accession>
<feature type="compositionally biased region" description="Basic and acidic residues" evidence="1">
    <location>
        <begin position="97"/>
        <end position="109"/>
    </location>
</feature>
<reference evidence="2 3" key="1">
    <citation type="journal article" date="2017" name="Mol. Biol. Evol.">
        <title>The 4-celled Tetrabaena socialis nuclear genome reveals the essential components for genetic control of cell number at the origin of multicellularity in the volvocine lineage.</title>
        <authorList>
            <person name="Featherston J."/>
            <person name="Arakaki Y."/>
            <person name="Hanschen E.R."/>
            <person name="Ferris P.J."/>
            <person name="Michod R.E."/>
            <person name="Olson B.J.S.C."/>
            <person name="Nozaki H."/>
            <person name="Durand P.M."/>
        </authorList>
    </citation>
    <scope>NUCLEOTIDE SEQUENCE [LARGE SCALE GENOMIC DNA]</scope>
    <source>
        <strain evidence="2 3">NIES-571</strain>
    </source>
</reference>
<keyword evidence="3" id="KW-1185">Reference proteome</keyword>
<feature type="region of interest" description="Disordered" evidence="1">
    <location>
        <begin position="836"/>
        <end position="857"/>
    </location>
</feature>
<evidence type="ECO:0000313" key="2">
    <source>
        <dbReference type="EMBL" id="PNH09339.1"/>
    </source>
</evidence>
<evidence type="ECO:0000313" key="3">
    <source>
        <dbReference type="Proteomes" id="UP000236333"/>
    </source>
</evidence>